<evidence type="ECO:0000313" key="2">
    <source>
        <dbReference type="Proteomes" id="UP000887540"/>
    </source>
</evidence>
<evidence type="ECO:0000313" key="3">
    <source>
        <dbReference type="WBParaSite" id="ACRNAN_scaffold87.g28666.t1"/>
    </source>
</evidence>
<dbReference type="Gene3D" id="3.40.50.1820">
    <property type="entry name" value="alpha/beta hydrolase"/>
    <property type="match status" value="1"/>
</dbReference>
<dbReference type="AlphaFoldDB" id="A0A914EL20"/>
<accession>A0A914EL20</accession>
<dbReference type="InterPro" id="IPR002925">
    <property type="entry name" value="Dienelactn_hydro"/>
</dbReference>
<keyword evidence="2" id="KW-1185">Reference proteome</keyword>
<dbReference type="Proteomes" id="UP000887540">
    <property type="component" value="Unplaced"/>
</dbReference>
<dbReference type="SUPFAM" id="SSF53474">
    <property type="entry name" value="alpha/beta-Hydrolases"/>
    <property type="match status" value="1"/>
</dbReference>
<dbReference type="WBParaSite" id="ACRNAN_scaffold87.g28666.t1">
    <property type="protein sequence ID" value="ACRNAN_scaffold87.g28666.t1"/>
    <property type="gene ID" value="ACRNAN_scaffold87.g28666"/>
</dbReference>
<dbReference type="PANTHER" id="PTHR22946">
    <property type="entry name" value="DIENELACTONE HYDROLASE DOMAIN-CONTAINING PROTEIN-RELATED"/>
    <property type="match status" value="1"/>
</dbReference>
<reference evidence="3" key="1">
    <citation type="submission" date="2022-11" db="UniProtKB">
        <authorList>
            <consortium name="WormBaseParasite"/>
        </authorList>
    </citation>
    <scope>IDENTIFICATION</scope>
</reference>
<evidence type="ECO:0000259" key="1">
    <source>
        <dbReference type="Pfam" id="PF01738"/>
    </source>
</evidence>
<feature type="domain" description="Dienelactone hydrolase" evidence="1">
    <location>
        <begin position="18"/>
        <end position="246"/>
    </location>
</feature>
<dbReference type="InterPro" id="IPR050261">
    <property type="entry name" value="FrsA_esterase"/>
</dbReference>
<dbReference type="PANTHER" id="PTHR22946:SF0">
    <property type="entry name" value="DIENELACTONE HYDROLASE DOMAIN-CONTAINING PROTEIN"/>
    <property type="match status" value="1"/>
</dbReference>
<protein>
    <submittedName>
        <fullName evidence="3">Dienelactone hydrolase domain-containing protein</fullName>
    </submittedName>
</protein>
<dbReference type="Pfam" id="PF01738">
    <property type="entry name" value="DLH"/>
    <property type="match status" value="1"/>
</dbReference>
<organism evidence="2 3">
    <name type="scientific">Acrobeloides nanus</name>
    <dbReference type="NCBI Taxonomy" id="290746"/>
    <lineage>
        <taxon>Eukaryota</taxon>
        <taxon>Metazoa</taxon>
        <taxon>Ecdysozoa</taxon>
        <taxon>Nematoda</taxon>
        <taxon>Chromadorea</taxon>
        <taxon>Rhabditida</taxon>
        <taxon>Tylenchina</taxon>
        <taxon>Cephalobomorpha</taxon>
        <taxon>Cephaloboidea</taxon>
        <taxon>Cephalobidae</taxon>
        <taxon>Acrobeloides</taxon>
    </lineage>
</organism>
<proteinExistence type="predicted"/>
<name>A0A914EL20_9BILA</name>
<dbReference type="InterPro" id="IPR029058">
    <property type="entry name" value="AB_hydrolase_fold"/>
</dbReference>
<dbReference type="GO" id="GO:0016787">
    <property type="term" value="F:hydrolase activity"/>
    <property type="evidence" value="ECO:0007669"/>
    <property type="project" value="InterPro"/>
</dbReference>
<sequence length="247" mass="27168">MSYIKKTIEYHDGNDVLEGVLAYPKDADKNGSKLKAVLVFHAFSGITEHEEEKTVDLAKLGFVAFAADVYGKGKRGTTREESHALMKPYSENRSTLCKNRLFAALNHVKSLNFVDQKKISAIGFCFGGQCVLDLARYNADLAAGISFHGGLSPIPGAESPETLDPIKTSLLICHGDGDIHIPVETQGVEFIKEMRARKADFQFIDYANAKHGFTEPKNATSTVEGVGYHEKTSRRSWNAMLNLLAEV</sequence>